<evidence type="ECO:0000313" key="2">
    <source>
        <dbReference type="EMBL" id="GMQ35665.1"/>
    </source>
</evidence>
<name>A0ABQ6Q7W3_9BACT</name>
<proteinExistence type="predicted"/>
<feature type="domain" description="DUF2061" evidence="1">
    <location>
        <begin position="24"/>
        <end position="75"/>
    </location>
</feature>
<gene>
    <name evidence="2" type="ORF">Ataiwa_39380</name>
</gene>
<accession>A0ABQ6Q7W3</accession>
<protein>
    <recommendedName>
        <fullName evidence="1">DUF2061 domain-containing protein</fullName>
    </recommendedName>
</protein>
<dbReference type="EMBL" id="BTPE01000023">
    <property type="protein sequence ID" value="GMQ35665.1"/>
    <property type="molecule type" value="Genomic_DNA"/>
</dbReference>
<dbReference type="InterPro" id="IPR018638">
    <property type="entry name" value="DUF2061_membrane"/>
</dbReference>
<dbReference type="Pfam" id="PF09834">
    <property type="entry name" value="DUF2061"/>
    <property type="match status" value="1"/>
</dbReference>
<evidence type="ECO:0000259" key="1">
    <source>
        <dbReference type="Pfam" id="PF09834"/>
    </source>
</evidence>
<organism evidence="2 3">
    <name type="scientific">Algoriphagus taiwanensis</name>
    <dbReference type="NCBI Taxonomy" id="1445656"/>
    <lineage>
        <taxon>Bacteria</taxon>
        <taxon>Pseudomonadati</taxon>
        <taxon>Bacteroidota</taxon>
        <taxon>Cytophagia</taxon>
        <taxon>Cytophagales</taxon>
        <taxon>Cyclobacteriaceae</taxon>
        <taxon>Algoriphagus</taxon>
    </lineage>
</organism>
<evidence type="ECO:0000313" key="3">
    <source>
        <dbReference type="Proteomes" id="UP001307705"/>
    </source>
</evidence>
<sequence>MILDQPLKKWFASKKGTDSNLKSIAKSISWRIVGTLDTMVISYIITGQLVMAVSIGSVEVVTKILLYYVHERVWENVTKTKKDEPEAELVRS</sequence>
<comment type="caution">
    <text evidence="2">The sequence shown here is derived from an EMBL/GenBank/DDBJ whole genome shotgun (WGS) entry which is preliminary data.</text>
</comment>
<dbReference type="RefSeq" id="WP_338220747.1">
    <property type="nucleotide sequence ID" value="NZ_BTPE01000023.1"/>
</dbReference>
<keyword evidence="3" id="KW-1185">Reference proteome</keyword>
<reference evidence="2 3" key="1">
    <citation type="submission" date="2023-08" db="EMBL/GenBank/DDBJ databases">
        <title>Draft genome sequence of Algoriphagus taiwanensis.</title>
        <authorList>
            <person name="Takatani N."/>
            <person name="Hosokawa M."/>
            <person name="Sawabe T."/>
        </authorList>
    </citation>
    <scope>NUCLEOTIDE SEQUENCE [LARGE SCALE GENOMIC DNA]</scope>
    <source>
        <strain evidence="2 3">JCM 19755</strain>
    </source>
</reference>
<dbReference type="Proteomes" id="UP001307705">
    <property type="component" value="Unassembled WGS sequence"/>
</dbReference>